<keyword evidence="2" id="KW-1185">Reference proteome</keyword>
<proteinExistence type="predicted"/>
<comment type="caution">
    <text evidence="1">The sequence shown here is derived from an EMBL/GenBank/DDBJ whole genome shotgun (WGS) entry which is preliminary data.</text>
</comment>
<reference evidence="2" key="1">
    <citation type="journal article" date="2023" name="Front. Plant Sci.">
        <title>Chromosomal-level genome assembly of Melastoma candidum provides insights into trichome evolution.</title>
        <authorList>
            <person name="Zhong Y."/>
            <person name="Wu W."/>
            <person name="Sun C."/>
            <person name="Zou P."/>
            <person name="Liu Y."/>
            <person name="Dai S."/>
            <person name="Zhou R."/>
        </authorList>
    </citation>
    <scope>NUCLEOTIDE SEQUENCE [LARGE SCALE GENOMIC DNA]</scope>
</reference>
<protein>
    <submittedName>
        <fullName evidence="1">Uncharacterized protein</fullName>
    </submittedName>
</protein>
<dbReference type="Proteomes" id="UP001057402">
    <property type="component" value="Chromosome 9"/>
</dbReference>
<evidence type="ECO:0000313" key="2">
    <source>
        <dbReference type="Proteomes" id="UP001057402"/>
    </source>
</evidence>
<accession>A0ACB9MLT6</accession>
<dbReference type="EMBL" id="CM042888">
    <property type="protein sequence ID" value="KAI4325227.1"/>
    <property type="molecule type" value="Genomic_DNA"/>
</dbReference>
<name>A0ACB9MLT6_9MYRT</name>
<evidence type="ECO:0000313" key="1">
    <source>
        <dbReference type="EMBL" id="KAI4325227.1"/>
    </source>
</evidence>
<organism evidence="1 2">
    <name type="scientific">Melastoma candidum</name>
    <dbReference type="NCBI Taxonomy" id="119954"/>
    <lineage>
        <taxon>Eukaryota</taxon>
        <taxon>Viridiplantae</taxon>
        <taxon>Streptophyta</taxon>
        <taxon>Embryophyta</taxon>
        <taxon>Tracheophyta</taxon>
        <taxon>Spermatophyta</taxon>
        <taxon>Magnoliopsida</taxon>
        <taxon>eudicotyledons</taxon>
        <taxon>Gunneridae</taxon>
        <taxon>Pentapetalae</taxon>
        <taxon>rosids</taxon>
        <taxon>malvids</taxon>
        <taxon>Myrtales</taxon>
        <taxon>Melastomataceae</taxon>
        <taxon>Melastomatoideae</taxon>
        <taxon>Melastomateae</taxon>
        <taxon>Melastoma</taxon>
    </lineage>
</organism>
<gene>
    <name evidence="1" type="ORF">MLD38_030644</name>
</gene>
<sequence length="231" mass="26381">MRRSSSKKPGQAGSAAPANPSAADLLRTASSKATSKELERIDGLFSAYANGSSGLIDPEGIESLCADLEVDHTDVRILMLAWKMQAERQGYFTLDEWRRGLKSLRADTISKLKKALPELEKEVKRQPNFADFYAYAFRYCLTEEKQKSIDIESICELLDLVLGNQFRAQVDYFIEYLKAQNDYKVINMDQWTGFLRFCNEISFPDFSNYDPELAWPLVLDNFVDWMQAKQG</sequence>